<dbReference type="SUPFAM" id="SSF50249">
    <property type="entry name" value="Nucleic acid-binding proteins"/>
    <property type="match status" value="1"/>
</dbReference>
<sequence length="199" mass="22517">MRAVCFSPEKQHNVLQLGKSKSPVTIKNFQTKIYQGKPEVVMSKYTKITTLSKEDINFNYSITGSENIPTTTISALEKFGKDQLVNLKAEVTEISGTKKVNTQSQGQLTKQDVTIRDTTSYIRLVLWEQYVDTLKAGTTYMFKNLRLKVTNRDRYLNTAKTETFLFDETTPFEQALVEVDKGHLVMTTSDVSGKIVGIQ</sequence>
<evidence type="ECO:0000313" key="2">
    <source>
        <dbReference type="Proteomes" id="UP001152795"/>
    </source>
</evidence>
<dbReference type="OrthoDB" id="6093948at2759"/>
<dbReference type="EMBL" id="CACRXK020000710">
    <property type="protein sequence ID" value="CAB3984223.1"/>
    <property type="molecule type" value="Genomic_DNA"/>
</dbReference>
<evidence type="ECO:0000313" key="1">
    <source>
        <dbReference type="EMBL" id="CAB3984223.1"/>
    </source>
</evidence>
<dbReference type="InterPro" id="IPR012340">
    <property type="entry name" value="NA-bd_OB-fold"/>
</dbReference>
<feature type="non-terminal residue" evidence="1">
    <location>
        <position position="199"/>
    </location>
</feature>
<proteinExistence type="predicted"/>
<keyword evidence="2" id="KW-1185">Reference proteome</keyword>
<gene>
    <name evidence="1" type="ORF">PACLA_8A064172</name>
</gene>
<protein>
    <submittedName>
        <fullName evidence="1">Uncharacterized protein</fullName>
    </submittedName>
</protein>
<dbReference type="Gene3D" id="2.40.50.140">
    <property type="entry name" value="Nucleic acid-binding proteins"/>
    <property type="match status" value="1"/>
</dbReference>
<reference evidence="1" key="1">
    <citation type="submission" date="2020-04" db="EMBL/GenBank/DDBJ databases">
        <authorList>
            <person name="Alioto T."/>
            <person name="Alioto T."/>
            <person name="Gomez Garrido J."/>
        </authorList>
    </citation>
    <scope>NUCLEOTIDE SEQUENCE</scope>
    <source>
        <strain evidence="1">A484AB</strain>
    </source>
</reference>
<dbReference type="AlphaFoldDB" id="A0A6S7G1X0"/>
<dbReference type="Proteomes" id="UP001152795">
    <property type="component" value="Unassembled WGS sequence"/>
</dbReference>
<organism evidence="1 2">
    <name type="scientific">Paramuricea clavata</name>
    <name type="common">Red gorgonian</name>
    <name type="synonym">Violescent sea-whip</name>
    <dbReference type="NCBI Taxonomy" id="317549"/>
    <lineage>
        <taxon>Eukaryota</taxon>
        <taxon>Metazoa</taxon>
        <taxon>Cnidaria</taxon>
        <taxon>Anthozoa</taxon>
        <taxon>Octocorallia</taxon>
        <taxon>Malacalcyonacea</taxon>
        <taxon>Plexauridae</taxon>
        <taxon>Paramuricea</taxon>
    </lineage>
</organism>
<accession>A0A6S7G1X0</accession>
<name>A0A6S7G1X0_PARCT</name>
<comment type="caution">
    <text evidence="1">The sequence shown here is derived from an EMBL/GenBank/DDBJ whole genome shotgun (WGS) entry which is preliminary data.</text>
</comment>